<evidence type="ECO:0000313" key="2">
    <source>
        <dbReference type="EMBL" id="RYC71702.1"/>
    </source>
</evidence>
<accession>A0A4Q2URP5</accession>
<dbReference type="RefSeq" id="WP_129600640.1">
    <property type="nucleotide sequence ID" value="NZ_SBLB01000001.1"/>
</dbReference>
<organism evidence="2 3">
    <name type="scientific">Spirosoma sordidisoli</name>
    <dbReference type="NCBI Taxonomy" id="2502893"/>
    <lineage>
        <taxon>Bacteria</taxon>
        <taxon>Pseudomonadati</taxon>
        <taxon>Bacteroidota</taxon>
        <taxon>Cytophagia</taxon>
        <taxon>Cytophagales</taxon>
        <taxon>Cytophagaceae</taxon>
        <taxon>Spirosoma</taxon>
    </lineage>
</organism>
<gene>
    <name evidence="2" type="ORF">EQG79_06105</name>
</gene>
<name>A0A4Q2URP5_9BACT</name>
<keyword evidence="1" id="KW-1133">Transmembrane helix</keyword>
<keyword evidence="3" id="KW-1185">Reference proteome</keyword>
<dbReference type="AlphaFoldDB" id="A0A4Q2URP5"/>
<keyword evidence="1" id="KW-0812">Transmembrane</keyword>
<evidence type="ECO:0000256" key="1">
    <source>
        <dbReference type="SAM" id="Phobius"/>
    </source>
</evidence>
<feature type="transmembrane region" description="Helical" evidence="1">
    <location>
        <begin position="36"/>
        <end position="55"/>
    </location>
</feature>
<protein>
    <submittedName>
        <fullName evidence="2">Uncharacterized protein</fullName>
    </submittedName>
</protein>
<evidence type="ECO:0000313" key="3">
    <source>
        <dbReference type="Proteomes" id="UP000290407"/>
    </source>
</evidence>
<reference evidence="2 3" key="1">
    <citation type="submission" date="2019-01" db="EMBL/GenBank/DDBJ databases">
        <title>Spirosoma flava sp. nov., a propanil-degrading bacterium isolated from herbicide-contaminated soil.</title>
        <authorList>
            <person name="Zhang L."/>
            <person name="Jiang J.-D."/>
        </authorList>
    </citation>
    <scope>NUCLEOTIDE SEQUENCE [LARGE SCALE GENOMIC DNA]</scope>
    <source>
        <strain evidence="2 3">TY50</strain>
    </source>
</reference>
<sequence>MDLSKLFGLITPLVLLSLMGLIMILYGFVDMKQENNVLQFFFGIPLMAGALGLHWLVRRAVRYDTRYVWIIESIMVAFMWYAFNHS</sequence>
<feature type="transmembrane region" description="Helical" evidence="1">
    <location>
        <begin position="67"/>
        <end position="83"/>
    </location>
</feature>
<dbReference type="Proteomes" id="UP000290407">
    <property type="component" value="Unassembled WGS sequence"/>
</dbReference>
<proteinExistence type="predicted"/>
<dbReference type="EMBL" id="SBLB01000001">
    <property type="protein sequence ID" value="RYC71702.1"/>
    <property type="molecule type" value="Genomic_DNA"/>
</dbReference>
<keyword evidence="1" id="KW-0472">Membrane</keyword>
<comment type="caution">
    <text evidence="2">The sequence shown here is derived from an EMBL/GenBank/DDBJ whole genome shotgun (WGS) entry which is preliminary data.</text>
</comment>
<feature type="transmembrane region" description="Helical" evidence="1">
    <location>
        <begin position="6"/>
        <end position="29"/>
    </location>
</feature>